<proteinExistence type="predicted"/>
<reference evidence="3" key="1">
    <citation type="submission" date="2018-05" db="EMBL/GenBank/DDBJ databases">
        <authorList>
            <person name="Lanie J.A."/>
            <person name="Ng W.-L."/>
            <person name="Kazmierczak K.M."/>
            <person name="Andrzejewski T.M."/>
            <person name="Davidsen T.M."/>
            <person name="Wayne K.J."/>
            <person name="Tettelin H."/>
            <person name="Glass J.I."/>
            <person name="Rusch D."/>
            <person name="Podicherti R."/>
            <person name="Tsui H.-C.T."/>
            <person name="Winkler M.E."/>
        </authorList>
    </citation>
    <scope>NUCLEOTIDE SEQUENCE</scope>
</reference>
<evidence type="ECO:0000256" key="1">
    <source>
        <dbReference type="ARBA" id="ARBA00022801"/>
    </source>
</evidence>
<keyword evidence="1" id="KW-0378">Hydrolase</keyword>
<evidence type="ECO:0000313" key="3">
    <source>
        <dbReference type="EMBL" id="SVA29202.1"/>
    </source>
</evidence>
<dbReference type="InterPro" id="IPR005181">
    <property type="entry name" value="SASA"/>
</dbReference>
<organism evidence="3">
    <name type="scientific">marine metagenome</name>
    <dbReference type="NCBI Taxonomy" id="408172"/>
    <lineage>
        <taxon>unclassified sequences</taxon>
        <taxon>metagenomes</taxon>
        <taxon>ecological metagenomes</taxon>
    </lineage>
</organism>
<dbReference type="PANTHER" id="PTHR31988:SF19">
    <property type="entry name" value="9-O-ACETYL-N-ACETYLNEURAMINIC ACID DEACETYLASE-RELATED"/>
    <property type="match status" value="1"/>
</dbReference>
<dbReference type="InterPro" id="IPR036514">
    <property type="entry name" value="SGNH_hydro_sf"/>
</dbReference>
<dbReference type="PANTHER" id="PTHR31988">
    <property type="entry name" value="ESTERASE, PUTATIVE (DUF303)-RELATED"/>
    <property type="match status" value="1"/>
</dbReference>
<name>A0A381UM23_9ZZZZ</name>
<dbReference type="GO" id="GO:0016787">
    <property type="term" value="F:hydrolase activity"/>
    <property type="evidence" value="ECO:0007669"/>
    <property type="project" value="UniProtKB-KW"/>
</dbReference>
<dbReference type="Pfam" id="PF03629">
    <property type="entry name" value="SASA"/>
    <property type="match status" value="1"/>
</dbReference>
<sequence>MKRQILLSVVGGLAICGTAMQAAGGPLKVYLLVGQSNMQGHAQVRTFDHIGMDPKTAPILKAIRNVDGTSKVCQNVWISSVDPAAPEGERHGRLTAGYGASGRDPKIGPELTFGIYMQQHVDEPILVIKTAWGGKSLNTDFRPPSAGPYEFNAQQLENLKKQGKDLVQAKADRAKMTGQYYRLMMEHINKVLGDIKRVYPAHDAKAGYELAGFVWFQGWNDMVDRGTYPNRAQPGGYAQYSEVLVHFIRDVRKDLSAPKLPFVIGVMGVGGPVEKYGPDQKRYAGIHSEFRKAMAAPAKLSEFKGNVTAVFTENYWDHQLSELSSRMGKVNAKRRSLGNDKTLSAEERSKLVETYKADLFTKEEIRILETGISNAAYHYLGSSKVLGQIGKAFADALAKMQ</sequence>
<evidence type="ECO:0000259" key="2">
    <source>
        <dbReference type="Pfam" id="PF03629"/>
    </source>
</evidence>
<dbReference type="Gene3D" id="3.40.50.1110">
    <property type="entry name" value="SGNH hydrolase"/>
    <property type="match status" value="1"/>
</dbReference>
<dbReference type="AlphaFoldDB" id="A0A381UM23"/>
<accession>A0A381UM23</accession>
<dbReference type="SUPFAM" id="SSF52266">
    <property type="entry name" value="SGNH hydrolase"/>
    <property type="match status" value="1"/>
</dbReference>
<protein>
    <recommendedName>
        <fullName evidence="2">Sialate O-acetylesterase domain-containing protein</fullName>
    </recommendedName>
</protein>
<gene>
    <name evidence="3" type="ORF">METZ01_LOCUS82056</name>
</gene>
<dbReference type="InterPro" id="IPR052940">
    <property type="entry name" value="Carb_Esterase_6"/>
</dbReference>
<feature type="domain" description="Sialate O-acetylesterase" evidence="2">
    <location>
        <begin position="27"/>
        <end position="269"/>
    </location>
</feature>
<dbReference type="EMBL" id="UINC01006714">
    <property type="protein sequence ID" value="SVA29202.1"/>
    <property type="molecule type" value="Genomic_DNA"/>
</dbReference>